<dbReference type="Pfam" id="PF00583">
    <property type="entry name" value="Acetyltransf_1"/>
    <property type="match status" value="1"/>
</dbReference>
<sequence>MSGRYLGVTRRVEPLRASNHTPAVIDIFTTSYSSFVSLTDHLRHWLGAWPPEEKLHVTGSDRRTAPAWDGRVHPALGVGTPDGAVLSVAPEHVARVTAARTLAEIPKIVGYGERGWFEAVYRWTTRPAPLADAGDWVPATAPGVPEWLHVFGGEVLVAVDPDTGSHLAGVGIKRHDAFGHELSVVTAPEARGRGLARQLVAQAARRVLDEGAVPTYLHAHSNAASAAVSTAAGFPDLGWTAFGIAEK</sequence>
<dbReference type="InterPro" id="IPR000182">
    <property type="entry name" value="GNAT_dom"/>
</dbReference>
<evidence type="ECO:0000259" key="1">
    <source>
        <dbReference type="PROSITE" id="PS51186"/>
    </source>
</evidence>
<evidence type="ECO:0000313" key="3">
    <source>
        <dbReference type="Proteomes" id="UP000306628"/>
    </source>
</evidence>
<comment type="caution">
    <text evidence="2">The sequence shown here is derived from an EMBL/GenBank/DDBJ whole genome shotgun (WGS) entry which is preliminary data.</text>
</comment>
<protein>
    <submittedName>
        <fullName evidence="2">GNAT family N-acetyltransferase</fullName>
    </submittedName>
</protein>
<dbReference type="OrthoDB" id="3520350at2"/>
<dbReference type="PROSITE" id="PS51186">
    <property type="entry name" value="GNAT"/>
    <property type="match status" value="1"/>
</dbReference>
<feature type="domain" description="N-acetyltransferase" evidence="1">
    <location>
        <begin position="106"/>
        <end position="247"/>
    </location>
</feature>
<dbReference type="AlphaFoldDB" id="A0A5S4EYZ0"/>
<reference evidence="2 3" key="1">
    <citation type="submission" date="2019-05" db="EMBL/GenBank/DDBJ databases">
        <title>Draft genome sequence of Nonomuraea zeae DSM 100528.</title>
        <authorList>
            <person name="Saricaoglu S."/>
            <person name="Isik K."/>
        </authorList>
    </citation>
    <scope>NUCLEOTIDE SEQUENCE [LARGE SCALE GENOMIC DNA]</scope>
    <source>
        <strain evidence="2 3">DSM 100528</strain>
    </source>
</reference>
<evidence type="ECO:0000313" key="2">
    <source>
        <dbReference type="EMBL" id="TMR08958.1"/>
    </source>
</evidence>
<dbReference type="Proteomes" id="UP000306628">
    <property type="component" value="Unassembled WGS sequence"/>
</dbReference>
<dbReference type="CDD" id="cd04301">
    <property type="entry name" value="NAT_SF"/>
    <property type="match status" value="1"/>
</dbReference>
<keyword evidence="3" id="KW-1185">Reference proteome</keyword>
<organism evidence="2 3">
    <name type="scientific">Nonomuraea zeae</name>
    <dbReference type="NCBI Taxonomy" id="1642303"/>
    <lineage>
        <taxon>Bacteria</taxon>
        <taxon>Bacillati</taxon>
        <taxon>Actinomycetota</taxon>
        <taxon>Actinomycetes</taxon>
        <taxon>Streptosporangiales</taxon>
        <taxon>Streptosporangiaceae</taxon>
        <taxon>Nonomuraea</taxon>
    </lineage>
</organism>
<proteinExistence type="predicted"/>
<keyword evidence="2" id="KW-0808">Transferase</keyword>
<dbReference type="EMBL" id="VCKX01000623">
    <property type="protein sequence ID" value="TMR08958.1"/>
    <property type="molecule type" value="Genomic_DNA"/>
</dbReference>
<dbReference type="InterPro" id="IPR016181">
    <property type="entry name" value="Acyl_CoA_acyltransferase"/>
</dbReference>
<dbReference type="Gene3D" id="3.40.630.30">
    <property type="match status" value="1"/>
</dbReference>
<accession>A0A5S4EYZ0</accession>
<dbReference type="SUPFAM" id="SSF55729">
    <property type="entry name" value="Acyl-CoA N-acyltransferases (Nat)"/>
    <property type="match status" value="1"/>
</dbReference>
<name>A0A5S4EYZ0_9ACTN</name>
<dbReference type="GO" id="GO:0016747">
    <property type="term" value="F:acyltransferase activity, transferring groups other than amino-acyl groups"/>
    <property type="evidence" value="ECO:0007669"/>
    <property type="project" value="InterPro"/>
</dbReference>
<dbReference type="RefSeq" id="WP_138699026.1">
    <property type="nucleotide sequence ID" value="NZ_JBHSAZ010000030.1"/>
</dbReference>
<gene>
    <name evidence="2" type="ORF">ETD85_61870</name>
</gene>